<proteinExistence type="predicted"/>
<gene>
    <name evidence="1" type="ORF">SS50377_13873</name>
</gene>
<dbReference type="VEuPathDB" id="GiardiaDB:SS50377_21430"/>
<name>V6LZ86_9EUKA</name>
<sequence>MQKQVSLQLAPVHVLTDLPQIASAINAKFDISRSKINASNVTIPTKRVKLKQNYKGVQVIITQQNANQPRRPFYLKILTKEKIEYFVLQLTMMLEMKQLLNMLK</sequence>
<dbReference type="AlphaFoldDB" id="V6LZ86"/>
<protein>
    <submittedName>
        <fullName evidence="1">Uncharacterized protein</fullName>
    </submittedName>
</protein>
<organism evidence="1">
    <name type="scientific">Spironucleus salmonicida</name>
    <dbReference type="NCBI Taxonomy" id="348837"/>
    <lineage>
        <taxon>Eukaryota</taxon>
        <taxon>Metamonada</taxon>
        <taxon>Diplomonadida</taxon>
        <taxon>Hexamitidae</taxon>
        <taxon>Hexamitinae</taxon>
        <taxon>Spironucleus</taxon>
    </lineage>
</organism>
<accession>V6LZ86</accession>
<reference evidence="1" key="1">
    <citation type="journal article" date="2014" name="PLoS Genet.">
        <title>The Genome of Spironucleus salmonicida Highlights a Fish Pathogen Adapted to Fluctuating Environments.</title>
        <authorList>
            <person name="Xu F."/>
            <person name="Jerlstrom-Hultqvist J."/>
            <person name="Einarsson E."/>
            <person name="Astvaldsson A."/>
            <person name="Svard S.G."/>
            <person name="Andersson J.O."/>
        </authorList>
    </citation>
    <scope>NUCLEOTIDE SEQUENCE</scope>
</reference>
<evidence type="ECO:0000313" key="1">
    <source>
        <dbReference type="EMBL" id="EST46149.1"/>
    </source>
</evidence>
<dbReference type="EMBL" id="KI546084">
    <property type="protein sequence ID" value="EST46149.1"/>
    <property type="molecule type" value="Genomic_DNA"/>
</dbReference>